<proteinExistence type="predicted"/>
<feature type="non-terminal residue" evidence="2">
    <location>
        <position position="1"/>
    </location>
</feature>
<dbReference type="AlphaFoldDB" id="A0A6J4RGE8"/>
<feature type="compositionally biased region" description="Basic residues" evidence="1">
    <location>
        <begin position="218"/>
        <end position="231"/>
    </location>
</feature>
<reference evidence="2" key="1">
    <citation type="submission" date="2020-02" db="EMBL/GenBank/DDBJ databases">
        <authorList>
            <person name="Meier V. D."/>
        </authorList>
    </citation>
    <scope>NUCLEOTIDE SEQUENCE</scope>
    <source>
        <strain evidence="2">AVDCRST_MAG02</strain>
    </source>
</reference>
<name>A0A6J4RGE8_9ACTN</name>
<sequence length="329" mass="36072">GTRGRRERHEERAVRGWRVERFSPLGVGRVHGPYRGFTGAGPAGVRAGGARDLLPAGYRFERVLGRAGPALRRVGVPGGGTRAGGRVLYRLHRREEPVRGQRVRVRPDLLVLRGARALPVQGALVGHCRGARAARVLYRHRGGAPGALRLDGLRLRGVLDLHRHQDGPAPGHGGPPGAQPGPAPGPAPRTDDGGLQGRQVLRAPRRQAHGDAALRGDHHGRHDGRRLRRGLHPGDLLHNVERVRRVERQRLRGAGLAAPLLHARGHDEPLRLPEPRALGGPRLRGRQVLLLRPLRREGPDLGLPALHRHGRRRLHRRLSLQDPRRKAGL</sequence>
<feature type="region of interest" description="Disordered" evidence="1">
    <location>
        <begin position="162"/>
        <end position="231"/>
    </location>
</feature>
<evidence type="ECO:0000256" key="1">
    <source>
        <dbReference type="SAM" id="MobiDB-lite"/>
    </source>
</evidence>
<feature type="non-terminal residue" evidence="2">
    <location>
        <position position="329"/>
    </location>
</feature>
<evidence type="ECO:0000313" key="2">
    <source>
        <dbReference type="EMBL" id="CAA9466855.1"/>
    </source>
</evidence>
<feature type="compositionally biased region" description="Pro residues" evidence="1">
    <location>
        <begin position="177"/>
        <end position="187"/>
    </location>
</feature>
<dbReference type="EMBL" id="CADCVH010000098">
    <property type="protein sequence ID" value="CAA9466855.1"/>
    <property type="molecule type" value="Genomic_DNA"/>
</dbReference>
<organism evidence="2">
    <name type="scientific">uncultured Rubrobacteraceae bacterium</name>
    <dbReference type="NCBI Taxonomy" id="349277"/>
    <lineage>
        <taxon>Bacteria</taxon>
        <taxon>Bacillati</taxon>
        <taxon>Actinomycetota</taxon>
        <taxon>Rubrobacteria</taxon>
        <taxon>Rubrobacterales</taxon>
        <taxon>Rubrobacteraceae</taxon>
        <taxon>environmental samples</taxon>
    </lineage>
</organism>
<accession>A0A6J4RGE8</accession>
<protein>
    <submittedName>
        <fullName evidence="2">Integral membrane protein TerC</fullName>
    </submittedName>
</protein>
<gene>
    <name evidence="2" type="ORF">AVDCRST_MAG02-3205</name>
</gene>
<feature type="compositionally biased region" description="Basic and acidic residues" evidence="1">
    <location>
        <begin position="208"/>
        <end position="217"/>
    </location>
</feature>